<dbReference type="InterPro" id="IPR050664">
    <property type="entry name" value="Octanoyltrans_LipM/LipL"/>
</dbReference>
<dbReference type="Gene3D" id="3.30.930.10">
    <property type="entry name" value="Bira Bifunctional Protein, Domain 2"/>
    <property type="match status" value="1"/>
</dbReference>
<dbReference type="PANTHER" id="PTHR43679:SF2">
    <property type="entry name" value="OCTANOYL-[GCVH]:PROTEIN N-OCTANOYLTRANSFERASE"/>
    <property type="match status" value="1"/>
</dbReference>
<dbReference type="EMBL" id="PCVY01000047">
    <property type="protein sequence ID" value="PIQ86293.1"/>
    <property type="molecule type" value="Genomic_DNA"/>
</dbReference>
<feature type="domain" description="BPL/LPL catalytic" evidence="1">
    <location>
        <begin position="32"/>
        <end position="224"/>
    </location>
</feature>
<dbReference type="AlphaFoldDB" id="A0A2H0LPD3"/>
<protein>
    <recommendedName>
        <fullName evidence="1">BPL/LPL catalytic domain-containing protein</fullName>
    </recommendedName>
</protein>
<dbReference type="PANTHER" id="PTHR43679">
    <property type="entry name" value="OCTANOYLTRANSFERASE LIPM-RELATED"/>
    <property type="match status" value="1"/>
</dbReference>
<organism evidence="2 3">
    <name type="scientific">Candidatus Abzuiibacterium crystallinum</name>
    <dbReference type="NCBI Taxonomy" id="1974748"/>
    <lineage>
        <taxon>Bacteria</taxon>
        <taxon>Pseudomonadati</taxon>
        <taxon>Candidatus Omnitrophota</taxon>
        <taxon>Candidatus Abzuiibacterium</taxon>
    </lineage>
</organism>
<dbReference type="InterPro" id="IPR045864">
    <property type="entry name" value="aa-tRNA-synth_II/BPL/LPL"/>
</dbReference>
<evidence type="ECO:0000313" key="3">
    <source>
        <dbReference type="Proteomes" id="UP000230859"/>
    </source>
</evidence>
<dbReference type="Pfam" id="PF21948">
    <property type="entry name" value="LplA-B_cat"/>
    <property type="match status" value="1"/>
</dbReference>
<accession>A0A2H0LPD3</accession>
<dbReference type="SUPFAM" id="SSF55681">
    <property type="entry name" value="Class II aaRS and biotin synthetases"/>
    <property type="match status" value="1"/>
</dbReference>
<evidence type="ECO:0000313" key="2">
    <source>
        <dbReference type="EMBL" id="PIQ86293.1"/>
    </source>
</evidence>
<comment type="caution">
    <text evidence="2">The sequence shown here is derived from an EMBL/GenBank/DDBJ whole genome shotgun (WGS) entry which is preliminary data.</text>
</comment>
<dbReference type="InterPro" id="IPR004143">
    <property type="entry name" value="BPL_LPL_catalytic"/>
</dbReference>
<gene>
    <name evidence="2" type="ORF">COV74_05360</name>
</gene>
<reference evidence="2 3" key="1">
    <citation type="submission" date="2017-09" db="EMBL/GenBank/DDBJ databases">
        <title>Depth-based differentiation of microbial function through sediment-hosted aquifers and enrichment of novel symbionts in the deep terrestrial subsurface.</title>
        <authorList>
            <person name="Probst A.J."/>
            <person name="Ladd B."/>
            <person name="Jarett J.K."/>
            <person name="Geller-Mcgrath D.E."/>
            <person name="Sieber C.M."/>
            <person name="Emerson J.B."/>
            <person name="Anantharaman K."/>
            <person name="Thomas B.C."/>
            <person name="Malmstrom R."/>
            <person name="Stieglmeier M."/>
            <person name="Klingl A."/>
            <person name="Woyke T."/>
            <person name="Ryan C.M."/>
            <person name="Banfield J.F."/>
        </authorList>
    </citation>
    <scope>NUCLEOTIDE SEQUENCE [LARGE SCALE GENOMIC DNA]</scope>
    <source>
        <strain evidence="2">CG11_big_fil_rev_8_21_14_0_20_45_26</strain>
    </source>
</reference>
<dbReference type="Proteomes" id="UP000230859">
    <property type="component" value="Unassembled WGS sequence"/>
</dbReference>
<sequence length="255" mass="29479">MSILLSYPTELKDITFQMALDETILEYAVQMRSLAVHLRFYRAYPSISIGFSQRHSEMIQLLSHSGQPWVRRITGGGLVEHQNDLIFSICTPIQMNPIFSSPSVSYRAIHEWLKQSMLAVGIQADWRRPCQAEVRKPDHMVCFTHPICDDLLVNGRKVAGGAQKRTRGYLLHQGSIQLYQHSQISQLTHEQTTRMIKQFQDEMCHSLELSVSEHNMDEALKGQAELLEQQKYKSIEWNHKGRYVVESHQLQTVFL</sequence>
<evidence type="ECO:0000259" key="1">
    <source>
        <dbReference type="PROSITE" id="PS51733"/>
    </source>
</evidence>
<proteinExistence type="predicted"/>
<dbReference type="PROSITE" id="PS51733">
    <property type="entry name" value="BPL_LPL_CATALYTIC"/>
    <property type="match status" value="1"/>
</dbReference>
<name>A0A2H0LPD3_9BACT</name>